<dbReference type="PANTHER" id="PTHR45785:SF7">
    <property type="entry name" value="COMPLEMENT FACTOR H"/>
    <property type="match status" value="1"/>
</dbReference>
<feature type="domain" description="Sushi" evidence="15">
    <location>
        <begin position="1086"/>
        <end position="1144"/>
    </location>
</feature>
<comment type="subcellular location">
    <subcellularLocation>
        <location evidence="1">Secreted</location>
    </subcellularLocation>
</comment>
<evidence type="ECO:0000256" key="10">
    <source>
        <dbReference type="ARBA" id="ARBA00023162"/>
    </source>
</evidence>
<keyword evidence="3" id="KW-0399">Innate immunity</keyword>
<dbReference type="RefSeq" id="XP_012872747.1">
    <property type="nucleotide sequence ID" value="XM_013017293.1"/>
</dbReference>
<dbReference type="PROSITE" id="PS50923">
    <property type="entry name" value="SUSHI"/>
    <property type="match status" value="16"/>
</dbReference>
<dbReference type="FunFam" id="2.10.70.10:FF:000130">
    <property type="entry name" value="Complement factor H"/>
    <property type="match status" value="1"/>
</dbReference>
<feature type="domain" description="Sushi" evidence="15">
    <location>
        <begin position="780"/>
        <end position="837"/>
    </location>
</feature>
<protein>
    <recommendedName>
        <fullName evidence="13">Complement factor H</fullName>
    </recommendedName>
</protein>
<feature type="disulfide bond" evidence="14">
    <location>
        <begin position="204"/>
        <end position="231"/>
    </location>
</feature>
<keyword evidence="9 14" id="KW-1015">Disulfide bond</keyword>
<keyword evidence="8" id="KW-0391">Immunity</keyword>
<feature type="domain" description="Sushi" evidence="15">
    <location>
        <begin position="417"/>
        <end position="478"/>
    </location>
</feature>
<keyword evidence="4" id="KW-0765">Sulfation</keyword>
<evidence type="ECO:0000256" key="12">
    <source>
        <dbReference type="ARBA" id="ARBA00055185"/>
    </source>
</evidence>
<feature type="disulfide bond" evidence="14">
    <location>
        <begin position="1088"/>
        <end position="1131"/>
    </location>
</feature>
<dbReference type="FunFam" id="2.10.70.10:FF:000026">
    <property type="entry name" value="Complement inhibitory factor H"/>
    <property type="match status" value="4"/>
</dbReference>
<evidence type="ECO:0000256" key="3">
    <source>
        <dbReference type="ARBA" id="ARBA00022588"/>
    </source>
</evidence>
<evidence type="ECO:0000256" key="14">
    <source>
        <dbReference type="PROSITE-ProRule" id="PRU00302"/>
    </source>
</evidence>
<keyword evidence="5 14" id="KW-0768">Sushi</keyword>
<evidence type="ECO:0000256" key="11">
    <source>
        <dbReference type="ARBA" id="ARBA00023180"/>
    </source>
</evidence>
<comment type="caution">
    <text evidence="14">Lacks conserved residue(s) required for the propagation of feature annotation.</text>
</comment>
<evidence type="ECO:0000256" key="13">
    <source>
        <dbReference type="ARBA" id="ARBA00073358"/>
    </source>
</evidence>
<feature type="domain" description="Sushi" evidence="15">
    <location>
        <begin position="109"/>
        <end position="169"/>
    </location>
</feature>
<evidence type="ECO:0000256" key="7">
    <source>
        <dbReference type="ARBA" id="ARBA00022737"/>
    </source>
</evidence>
<accession>A0A1S3FA55</accession>
<evidence type="ECO:0000256" key="5">
    <source>
        <dbReference type="ARBA" id="ARBA00022659"/>
    </source>
</evidence>
<evidence type="ECO:0000259" key="15">
    <source>
        <dbReference type="PROSITE" id="PS50923"/>
    </source>
</evidence>
<feature type="domain" description="Sushi" evidence="15">
    <location>
        <begin position="908"/>
        <end position="965"/>
    </location>
</feature>
<keyword evidence="11" id="KW-0325">Glycoprotein</keyword>
<dbReference type="PANTHER" id="PTHR45785">
    <property type="entry name" value="COMPLEMENT FACTOR H-RELATED"/>
    <property type="match status" value="1"/>
</dbReference>
<dbReference type="FunCoup" id="A0A1S3FA55">
    <property type="interactions" value="241"/>
</dbReference>
<evidence type="ECO:0000313" key="17">
    <source>
        <dbReference type="RefSeq" id="XP_012872747.1"/>
    </source>
</evidence>
<evidence type="ECO:0000256" key="4">
    <source>
        <dbReference type="ARBA" id="ARBA00022641"/>
    </source>
</evidence>
<feature type="domain" description="Sushi" evidence="15">
    <location>
        <begin position="839"/>
        <end position="907"/>
    </location>
</feature>
<evidence type="ECO:0000256" key="1">
    <source>
        <dbReference type="ARBA" id="ARBA00004613"/>
    </source>
</evidence>
<reference evidence="17" key="1">
    <citation type="submission" date="2025-08" db="UniProtKB">
        <authorList>
            <consortium name="RefSeq"/>
        </authorList>
    </citation>
    <scope>IDENTIFICATION</scope>
    <source>
        <tissue evidence="17">Kidney</tissue>
    </source>
</reference>
<feature type="domain" description="Sushi" evidence="15">
    <location>
        <begin position="234"/>
        <end position="290"/>
    </location>
</feature>
<proteinExistence type="predicted"/>
<evidence type="ECO:0000256" key="9">
    <source>
        <dbReference type="ARBA" id="ARBA00023157"/>
    </source>
</evidence>
<feature type="domain" description="Sushi" evidence="15">
    <location>
        <begin position="45"/>
        <end position="108"/>
    </location>
</feature>
<dbReference type="Gene3D" id="2.10.70.10">
    <property type="entry name" value="Complement Module, domain 1"/>
    <property type="match status" value="19"/>
</dbReference>
<dbReference type="InParanoid" id="A0A1S3FA55"/>
<feature type="disulfide bond" evidence="14">
    <location>
        <begin position="601"/>
        <end position="644"/>
    </location>
</feature>
<sequence>MNVESGWHYLLHIVPEVPPAHRHLDNATRMDLELHHPFVLFSLFIDCQGPPPKKTTEVLSGSWPEQTYPEGKQAVYKCRPGYRTLGTIQMVCRSGEWVSVNPNRVCRKRPCGHPGDMPFGSFQLTVGSEFEFGARVVYTCDEGYQLIGETNFRDCEADGWSNDVPTCETVKCLPLTEPKNGRIITSGMEVDQEYYFGQVIQFECNAGFRREGPKEVHCAEDGRWSSEKPACVEISCTLPEIQNGYPLSTGRIFKENERFQYKCHPGFDYTERGDAVCTASGWNPQPSCEETTCKPPYIPNGVYSPHRIKHRTEDEVRYQCNDGFYPSTRANVVKCTSTGWVPAPRCILKPCDFPKINHGNLYDKERYKPYFPVPIGSSFNYFCDRGFVASPSHSYWNSISCTAEGWTPEVPCLSIIETCSKSEIEVVNGFLSQSDYVYNVNKQTEFKCKPGYITAEGETSGAVTCLQHGWSAQPACIKSCDKPVFEHASSKNNASWFKLNDKLDYECHVGYENKHKKVKGSIECKHDGWSDTPSCFERECKIPKMEKYLIAEPRKEKYKVGDVLKFSCRPRRTRVGPDSVQCYHFGWSPRVPVCKETVQPCGPPPELLHGEVKGPLEEQYAHGDVVEYNCSSRFLMKGPEKIQCVDGKWTTLPVCIEEHRTCGDIPQLDHGYAQSWEPGAPYRHGDTVEFQCLEAFTMVGPKSITCMSGAWTQLPQCVATDQLEMCRPPRINTHEASQSENREYPHDYVLSYRCRGKQERTKCVNGRWDPEPTCTKIERGWCPPPPQIPKAQPMETTVKYQDGEKLSVLCLENYLSQEGGEMLCQDGRWQALPRCVEKIGCFQPPSIDYGTIQSPRLLEEMKEANAPRPYKHGTKFNYICDDGFQLSAEDGTRCHLGKWSPPPQCVGLPCVSPPSIENGVVSHHADSYQYQEEVSYNCSEGFGFDGSSFIKCIGGKWSTPPRCIRTDCFDVPRVDVAKLIGQKKAVYKSGEQLTYECPPFYQLNGSNTVTCVNGKWIGMPTCKDNSCVNPPKVGNATMVSRQMDKYPPGDRVRYECNKPFELFGQMEVMCMNGTWTEPPQCKDATGKCKAPPPIDNGDTISFPLPVYPPLATVEYQCQSLYQLQGNKRVTCRNGEWSEPPRCLHPCVISEEIMERHHIMLKWREQQKLYSKSGETVEFVCQYRFYHSPETQLRVECYDGHLDYPTCRRRGY</sequence>
<dbReference type="STRING" id="10020.ENSDORP00000007652"/>
<dbReference type="Proteomes" id="UP000081671">
    <property type="component" value="Unplaced"/>
</dbReference>
<dbReference type="InterPro" id="IPR000436">
    <property type="entry name" value="Sushi_SCR_CCP_dom"/>
</dbReference>
<dbReference type="GeneID" id="105986399"/>
<evidence type="ECO:0000256" key="2">
    <source>
        <dbReference type="ARBA" id="ARBA00022525"/>
    </source>
</evidence>
<dbReference type="SMART" id="SM00032">
    <property type="entry name" value="CCP"/>
    <property type="match status" value="19"/>
</dbReference>
<feature type="disulfide bond" evidence="14">
    <location>
        <begin position="140"/>
        <end position="167"/>
    </location>
</feature>
<feature type="domain" description="Sushi" evidence="15">
    <location>
        <begin position="599"/>
        <end position="657"/>
    </location>
</feature>
<feature type="domain" description="Sushi" evidence="15">
    <location>
        <begin position="170"/>
        <end position="233"/>
    </location>
</feature>
<dbReference type="InterPro" id="IPR035976">
    <property type="entry name" value="Sushi/SCR/CCP_sf"/>
</dbReference>
<feature type="disulfide bond" evidence="14">
    <location>
        <begin position="1027"/>
        <end position="1070"/>
    </location>
</feature>
<feature type="disulfide bond" evidence="14">
    <location>
        <begin position="968"/>
        <end position="1011"/>
    </location>
</feature>
<keyword evidence="2" id="KW-0964">Secreted</keyword>
<keyword evidence="10" id="KW-0179">Complement alternate pathway</keyword>
<dbReference type="FunFam" id="2.10.70.10:FF:000060">
    <property type="entry name" value="Complement inhibitory factor H"/>
    <property type="match status" value="1"/>
</dbReference>
<organism evidence="16 17">
    <name type="scientific">Dipodomys ordii</name>
    <name type="common">Ord's kangaroo rat</name>
    <dbReference type="NCBI Taxonomy" id="10020"/>
    <lineage>
        <taxon>Eukaryota</taxon>
        <taxon>Metazoa</taxon>
        <taxon>Chordata</taxon>
        <taxon>Craniata</taxon>
        <taxon>Vertebrata</taxon>
        <taxon>Euteleostomi</taxon>
        <taxon>Mammalia</taxon>
        <taxon>Eutheria</taxon>
        <taxon>Euarchontoglires</taxon>
        <taxon>Glires</taxon>
        <taxon>Rodentia</taxon>
        <taxon>Castorimorpha</taxon>
        <taxon>Heteromyidae</taxon>
        <taxon>Dipodomyinae</taxon>
        <taxon>Dipodomys</taxon>
    </lineage>
</organism>
<dbReference type="CDD" id="cd00033">
    <property type="entry name" value="CCP"/>
    <property type="match status" value="12"/>
</dbReference>
<comment type="function">
    <text evidence="12">Glycoprotein that plays an essential role in maintaining a well-balanced immune response by modulating complement activation. Acts as a soluble inhibitor of complement, where its binding to self markers such as glycan structures prevents complement activation and amplification on cell surfaces. Accelerates the decay of the complement alternative pathway (AP) C3 convertase C3bBb, thus preventing local formation of more C3b, the central player of the complement amplification loop. As a cofactor of the serine protease factor I, CFH also regulates proteolytic degradation of already-deposited C3b. In addition, mediates several cellular responses through interaction with specific receptors. For example, interacts with CR3/ITGAM receptor and thereby mediates the adhesion of human neutrophils to different pathogens. In turn, these pathogens are phagocytosed and destroyed.</text>
</comment>
<dbReference type="KEGG" id="dord:105986399"/>
<feature type="domain" description="Sushi" evidence="15">
    <location>
        <begin position="1025"/>
        <end position="1083"/>
    </location>
</feature>
<evidence type="ECO:0000256" key="8">
    <source>
        <dbReference type="ARBA" id="ARBA00022859"/>
    </source>
</evidence>
<dbReference type="GO" id="GO:0006957">
    <property type="term" value="P:complement activation, alternative pathway"/>
    <property type="evidence" value="ECO:0007669"/>
    <property type="project" value="UniProtKB-KW"/>
</dbReference>
<feature type="domain" description="Sushi" evidence="15">
    <location>
        <begin position="966"/>
        <end position="1024"/>
    </location>
</feature>
<keyword evidence="7" id="KW-0677">Repeat</keyword>
<dbReference type="OrthoDB" id="10051774at2759"/>
<dbReference type="SUPFAM" id="SSF57535">
    <property type="entry name" value="Complement control module/SCR domain"/>
    <property type="match status" value="17"/>
</dbReference>
<evidence type="ECO:0000313" key="16">
    <source>
        <dbReference type="Proteomes" id="UP000081671"/>
    </source>
</evidence>
<dbReference type="FunFam" id="2.10.70.10:FF:000054">
    <property type="entry name" value="Complement inhibitory factor H"/>
    <property type="match status" value="1"/>
</dbReference>
<gene>
    <name evidence="17" type="primary">LOC105986399</name>
</gene>
<feature type="domain" description="Sushi" evidence="15">
    <location>
        <begin position="660"/>
        <end position="719"/>
    </location>
</feature>
<name>A0A1S3FA55_DIPOR</name>
<keyword evidence="6" id="KW-0732">Signal</keyword>
<dbReference type="Pfam" id="PF00084">
    <property type="entry name" value="Sushi"/>
    <property type="match status" value="17"/>
</dbReference>
<feature type="domain" description="Sushi" evidence="15">
    <location>
        <begin position="291"/>
        <end position="348"/>
    </location>
</feature>
<dbReference type="GO" id="GO:0005576">
    <property type="term" value="C:extracellular region"/>
    <property type="evidence" value="ECO:0007669"/>
    <property type="project" value="UniProtKB-SubCell"/>
</dbReference>
<dbReference type="AlphaFoldDB" id="A0A1S3FA55"/>
<keyword evidence="16" id="KW-1185">Reference proteome</keyword>
<dbReference type="InterPro" id="IPR051503">
    <property type="entry name" value="ComplSys_Reg/VirEntry_Med"/>
</dbReference>
<evidence type="ECO:0000256" key="6">
    <source>
        <dbReference type="ARBA" id="ARBA00022729"/>
    </source>
</evidence>
<feature type="domain" description="Sushi" evidence="15">
    <location>
        <begin position="538"/>
        <end position="596"/>
    </location>
</feature>
<feature type="domain" description="Sushi" evidence="15">
    <location>
        <begin position="724"/>
        <end position="776"/>
    </location>
</feature>
<dbReference type="GO" id="GO:0007596">
    <property type="term" value="P:blood coagulation"/>
    <property type="evidence" value="ECO:0007669"/>
    <property type="project" value="UniProtKB-ARBA"/>
</dbReference>